<protein>
    <submittedName>
        <fullName evidence="2">Probable lipoprotein</fullName>
    </submittedName>
</protein>
<evidence type="ECO:0000259" key="1">
    <source>
        <dbReference type="SMART" id="SM00860"/>
    </source>
</evidence>
<dbReference type="EMBL" id="LT899436">
    <property type="protein sequence ID" value="SNR17598.1"/>
    <property type="molecule type" value="Genomic_DNA"/>
</dbReference>
<dbReference type="Gene3D" id="3.40.1580.10">
    <property type="entry name" value="SMI1/KNR4-like"/>
    <property type="match status" value="1"/>
</dbReference>
<dbReference type="OrthoDB" id="1188838at2"/>
<keyword evidence="2" id="KW-0449">Lipoprotein</keyword>
<dbReference type="InterPro" id="IPR037883">
    <property type="entry name" value="Knr4/Smi1-like_sf"/>
</dbReference>
<accession>A0A238UGC5</accession>
<dbReference type="AlphaFoldDB" id="A0A238UGC5"/>
<feature type="domain" description="Knr4/Smi1-like" evidence="1">
    <location>
        <begin position="58"/>
        <end position="181"/>
    </location>
</feature>
<dbReference type="KEGG" id="tje:TJEJU_3970"/>
<dbReference type="Proteomes" id="UP000215214">
    <property type="component" value="Chromosome TJEJU"/>
</dbReference>
<evidence type="ECO:0000313" key="2">
    <source>
        <dbReference type="EMBL" id="SNR17598.1"/>
    </source>
</evidence>
<keyword evidence="3" id="KW-1185">Reference proteome</keyword>
<dbReference type="Pfam" id="PF14568">
    <property type="entry name" value="SUKH_6"/>
    <property type="match status" value="1"/>
</dbReference>
<gene>
    <name evidence="2" type="ORF">TJEJU_3970</name>
</gene>
<dbReference type="SMART" id="SM00860">
    <property type="entry name" value="SMI1_KNR4"/>
    <property type="match status" value="1"/>
</dbReference>
<evidence type="ECO:0000313" key="3">
    <source>
        <dbReference type="Proteomes" id="UP000215214"/>
    </source>
</evidence>
<organism evidence="2 3">
    <name type="scientific">Tenacibaculum jejuense</name>
    <dbReference type="NCBI Taxonomy" id="584609"/>
    <lineage>
        <taxon>Bacteria</taxon>
        <taxon>Pseudomonadati</taxon>
        <taxon>Bacteroidota</taxon>
        <taxon>Flavobacteriia</taxon>
        <taxon>Flavobacteriales</taxon>
        <taxon>Flavobacteriaceae</taxon>
        <taxon>Tenacibaculum</taxon>
    </lineage>
</organism>
<dbReference type="PROSITE" id="PS51257">
    <property type="entry name" value="PROKAR_LIPOPROTEIN"/>
    <property type="match status" value="1"/>
</dbReference>
<dbReference type="RefSeq" id="WP_095074794.1">
    <property type="nucleotide sequence ID" value="NZ_LT899436.1"/>
</dbReference>
<reference evidence="2 3" key="1">
    <citation type="submission" date="2017-07" db="EMBL/GenBank/DDBJ databases">
        <authorList>
            <person name="Sun Z.S."/>
            <person name="Albrecht U."/>
            <person name="Echele G."/>
            <person name="Lee C.C."/>
        </authorList>
    </citation>
    <scope>NUCLEOTIDE SEQUENCE [LARGE SCALE GENOMIC DNA]</scope>
    <source>
        <strain evidence="3">type strain: KCTC 22618</strain>
    </source>
</reference>
<sequence length="202" mass="23463">MKNLYFLLFTTILLSSCRVSNNEKKKTSTTNTHTNNELTSIINAIKQDASKHLNIEKKLTDDEVSSIEKKIGKSLPETYKYFLKTIGAGAELIYYQPIDDIRRYSYLSSYRELNQKIELVNEKYVPSNSLLCLMSEDSNGGSWVWLTSEKKENNEWSLAYFDIKDQKLYFKVTNFTEWLKLLYSSKGEVIRELDKNHILGLG</sequence>
<dbReference type="SUPFAM" id="SSF160631">
    <property type="entry name" value="SMI1/KNR4-like"/>
    <property type="match status" value="1"/>
</dbReference>
<name>A0A238UGC5_9FLAO</name>
<proteinExistence type="predicted"/>
<dbReference type="InterPro" id="IPR018958">
    <property type="entry name" value="Knr4/Smi1-like_dom"/>
</dbReference>